<gene>
    <name evidence="6" type="ORF">CGZ75_17430</name>
</gene>
<dbReference type="GO" id="GO:0004035">
    <property type="term" value="F:alkaline phosphatase activity"/>
    <property type="evidence" value="ECO:0007669"/>
    <property type="project" value="TreeGrafter"/>
</dbReference>
<proteinExistence type="inferred from homology"/>
<feature type="binding site" evidence="2">
    <location>
        <position position="567"/>
    </location>
    <ligand>
        <name>Zn(2+)</name>
        <dbReference type="ChEBI" id="CHEBI:29105"/>
        <label>2</label>
    </ligand>
</feature>
<comment type="caution">
    <text evidence="6">The sequence shown here is derived from an EMBL/GenBank/DDBJ whole genome shotgun (WGS) entry which is preliminary data.</text>
</comment>
<feature type="signal peptide" evidence="5">
    <location>
        <begin position="1"/>
        <end position="23"/>
    </location>
</feature>
<dbReference type="PANTHER" id="PTHR11596">
    <property type="entry name" value="ALKALINE PHOSPHATASE"/>
    <property type="match status" value="1"/>
</dbReference>
<dbReference type="Proteomes" id="UP000215145">
    <property type="component" value="Unassembled WGS sequence"/>
</dbReference>
<dbReference type="OrthoDB" id="9794455at2"/>
<keyword evidence="2" id="KW-0862">Zinc</keyword>
<evidence type="ECO:0000256" key="2">
    <source>
        <dbReference type="PIRSR" id="PIRSR601952-2"/>
    </source>
</evidence>
<feature type="binding site" evidence="2">
    <location>
        <position position="452"/>
    </location>
    <ligand>
        <name>Zn(2+)</name>
        <dbReference type="ChEBI" id="CHEBI:29105"/>
        <label>2</label>
    </ligand>
</feature>
<keyword evidence="5" id="KW-0732">Signal</keyword>
<dbReference type="SMART" id="SM00098">
    <property type="entry name" value="alkPPc"/>
    <property type="match status" value="1"/>
</dbReference>
<dbReference type="AlphaFoldDB" id="A0A229NXT9"/>
<evidence type="ECO:0000256" key="5">
    <source>
        <dbReference type="SAM" id="SignalP"/>
    </source>
</evidence>
<comment type="cofactor">
    <cofactor evidence="2">
        <name>Mg(2+)</name>
        <dbReference type="ChEBI" id="CHEBI:18420"/>
    </cofactor>
    <text evidence="2">Binds 1 Mg(2+) ion.</text>
</comment>
<dbReference type="PRINTS" id="PR00113">
    <property type="entry name" value="ALKPHPHTASE"/>
</dbReference>
<comment type="cofactor">
    <cofactor evidence="2">
        <name>Zn(2+)</name>
        <dbReference type="ChEBI" id="CHEBI:29105"/>
    </cofactor>
    <text evidence="2">Binds 2 Zn(2+) ions.</text>
</comment>
<comment type="similarity">
    <text evidence="3">Belongs to the alkaline phosphatase family.</text>
</comment>
<accession>A0A229NXT9</accession>
<dbReference type="PANTHER" id="PTHR11596:SF72">
    <property type="entry name" value="ALKALINE PHOSPHATASE"/>
    <property type="match status" value="1"/>
</dbReference>
<keyword evidence="2" id="KW-0479">Metal-binding</keyword>
<feature type="binding site" evidence="2">
    <location>
        <position position="267"/>
    </location>
    <ligand>
        <name>Mg(2+)</name>
        <dbReference type="ChEBI" id="CHEBI:18420"/>
    </ligand>
</feature>
<name>A0A229NXT9_9BACL</name>
<dbReference type="CDD" id="cd16012">
    <property type="entry name" value="ALP"/>
    <property type="match status" value="1"/>
</dbReference>
<feature type="binding site" evidence="2">
    <location>
        <position position="269"/>
    </location>
    <ligand>
        <name>Mg(2+)</name>
        <dbReference type="ChEBI" id="CHEBI:18420"/>
    </ligand>
</feature>
<feature type="binding site" evidence="2">
    <location>
        <position position="409"/>
    </location>
    <ligand>
        <name>Zn(2+)</name>
        <dbReference type="ChEBI" id="CHEBI:29105"/>
        <label>2</label>
    </ligand>
</feature>
<evidence type="ECO:0000256" key="1">
    <source>
        <dbReference type="PIRSR" id="PIRSR601952-1"/>
    </source>
</evidence>
<feature type="active site" description="Phosphoserine intermediate" evidence="1">
    <location>
        <position position="208"/>
    </location>
</feature>
<evidence type="ECO:0000256" key="3">
    <source>
        <dbReference type="RuleBase" id="RU003946"/>
    </source>
</evidence>
<dbReference type="SUPFAM" id="SSF53649">
    <property type="entry name" value="Alkaline phosphatase-like"/>
    <property type="match status" value="1"/>
</dbReference>
<keyword evidence="7" id="KW-1185">Reference proteome</keyword>
<feature type="binding site" evidence="2">
    <location>
        <position position="413"/>
    </location>
    <ligand>
        <name>Zn(2+)</name>
        <dbReference type="ChEBI" id="CHEBI:29105"/>
        <label>2</label>
    </ligand>
</feature>
<reference evidence="6 7" key="1">
    <citation type="submission" date="2017-07" db="EMBL/GenBank/DDBJ databases">
        <title>Paenibacillus herberti R33 genome sequencing and assembly.</title>
        <authorList>
            <person name="Su W."/>
        </authorList>
    </citation>
    <scope>NUCLEOTIDE SEQUENCE [LARGE SCALE GENOMIC DNA]</scope>
    <source>
        <strain evidence="6 7">R33</strain>
    </source>
</reference>
<feature type="region of interest" description="Disordered" evidence="4">
    <location>
        <begin position="541"/>
        <end position="564"/>
    </location>
</feature>
<feature type="chain" id="PRO_5039695795" evidence="5">
    <location>
        <begin position="24"/>
        <end position="687"/>
    </location>
</feature>
<evidence type="ECO:0000313" key="6">
    <source>
        <dbReference type="EMBL" id="OXM14688.1"/>
    </source>
</evidence>
<feature type="compositionally biased region" description="Basic and acidic residues" evidence="4">
    <location>
        <begin position="546"/>
        <end position="564"/>
    </location>
</feature>
<feature type="binding site" evidence="2">
    <location>
        <position position="404"/>
    </location>
    <ligand>
        <name>Mg(2+)</name>
        <dbReference type="ChEBI" id="CHEBI:18420"/>
    </ligand>
</feature>
<dbReference type="InterPro" id="IPR017850">
    <property type="entry name" value="Alkaline_phosphatase_core_sf"/>
</dbReference>
<dbReference type="RefSeq" id="WP_089525504.1">
    <property type="nucleotide sequence ID" value="NZ_NMUQ01000002.1"/>
</dbReference>
<dbReference type="GO" id="GO:0046872">
    <property type="term" value="F:metal ion binding"/>
    <property type="evidence" value="ECO:0007669"/>
    <property type="project" value="UniProtKB-KW"/>
</dbReference>
<feature type="binding site" evidence="2">
    <location>
        <position position="159"/>
    </location>
    <ligand>
        <name>Mg(2+)</name>
        <dbReference type="ChEBI" id="CHEBI:18420"/>
    </ligand>
</feature>
<evidence type="ECO:0000256" key="4">
    <source>
        <dbReference type="SAM" id="MobiDB-lite"/>
    </source>
</evidence>
<sequence length="687" mass="73394">MKRQTRTGKILLGAMLAATTAIGGTGLTELGVKPAAAAQASTEKGDAASIYIAPIHNAKFLAAAKFDFRVELNNWTGSASDVSILINGKSPEAVFGKKLEGTSTDKSREFTIRDVAFAKAGSYTVSVKAGSLSRSISYQVVNSTETGKKAKNVIMFIGDGMGVSSVTIARAMSKGLTEGKYNGMLEMDKLDQRAYVTTSGMDSIVTDSANSASAYMTGHKSAVNALGVYPDNTESSLDDPKVETIAEMLKRSRGMSVGIVTTSELQDATPASLVSHTRRRADKPEISEMLLKLQPEVVLGGGSAYFLPKSTTGSKRSDEKNIVDGFKNAGYSYVENGAGLKTVGTPDKLLGLFQSSDMNVYYDRSTNNTAALKSFTDQPTLWDMTSKAIEVLSKNENGFFLMVEGASIDKQLHTMDWERSAYDTIEMDKAIGLARAFADKSGDTLVVATADHSHTASIAGTYKKTETETGRDALRTYDASSFPSYSDANKDGFPDSPDVDRKLAVTFGATPDYYEDYIFNSVPVPPAIKEGDNYVANPATLADPDAPDKEKYHHTGTLPHDESTEVHSADDVPLMAHGPGASFFTGTMDNTEVFYAVANAIGLRLDGSKPASGSWIVLDDFLSLVGGSTTYDSKKNVTFIKAGGSTIVLYHSQGIAKKNNKIVALKFKQENGKLIVTSESLLAALGK</sequence>
<organism evidence="6 7">
    <name type="scientific">Paenibacillus herberti</name>
    <dbReference type="NCBI Taxonomy" id="1619309"/>
    <lineage>
        <taxon>Bacteria</taxon>
        <taxon>Bacillati</taxon>
        <taxon>Bacillota</taxon>
        <taxon>Bacilli</taxon>
        <taxon>Bacillales</taxon>
        <taxon>Paenibacillaceae</taxon>
        <taxon>Paenibacillus</taxon>
    </lineage>
</organism>
<dbReference type="Pfam" id="PF00245">
    <property type="entry name" value="Alk_phosphatase"/>
    <property type="match status" value="1"/>
</dbReference>
<dbReference type="InterPro" id="IPR001952">
    <property type="entry name" value="Alkaline_phosphatase"/>
</dbReference>
<evidence type="ECO:0000313" key="7">
    <source>
        <dbReference type="Proteomes" id="UP000215145"/>
    </source>
</evidence>
<dbReference type="EMBL" id="NMUQ01000002">
    <property type="protein sequence ID" value="OXM14688.1"/>
    <property type="molecule type" value="Genomic_DNA"/>
</dbReference>
<protein>
    <submittedName>
        <fullName evidence="6">Alkaline phosphatase</fullName>
    </submittedName>
</protein>
<feature type="binding site" evidence="2">
    <location>
        <position position="159"/>
    </location>
    <ligand>
        <name>Zn(2+)</name>
        <dbReference type="ChEBI" id="CHEBI:29105"/>
        <label>2</label>
    </ligand>
</feature>
<feature type="binding site" evidence="2">
    <location>
        <position position="451"/>
    </location>
    <ligand>
        <name>Zn(2+)</name>
        <dbReference type="ChEBI" id="CHEBI:29105"/>
        <label>2</label>
    </ligand>
</feature>
<dbReference type="Gene3D" id="3.40.720.10">
    <property type="entry name" value="Alkaline Phosphatase, subunit A"/>
    <property type="match status" value="1"/>
</dbReference>
<keyword evidence="2" id="KW-0460">Magnesium</keyword>